<gene>
    <name evidence="4" type="ORF">GM173_01740</name>
</gene>
<evidence type="ECO:0000259" key="3">
    <source>
        <dbReference type="SMART" id="SM00495"/>
    </source>
</evidence>
<dbReference type="InterPro" id="IPR036573">
    <property type="entry name" value="CBM_sf_5/12"/>
</dbReference>
<reference evidence="4 5" key="1">
    <citation type="submission" date="2019-11" db="EMBL/GenBank/DDBJ databases">
        <title>Novel Deefgea species.</title>
        <authorList>
            <person name="Han J.-H."/>
        </authorList>
    </citation>
    <scope>NUCLEOTIDE SEQUENCE [LARGE SCALE GENOMIC DNA]</scope>
    <source>
        <strain evidence="4 5">LMG 24817</strain>
    </source>
</reference>
<dbReference type="SUPFAM" id="SSF51055">
    <property type="entry name" value="Carbohydrate binding domain"/>
    <property type="match status" value="1"/>
</dbReference>
<evidence type="ECO:0000313" key="4">
    <source>
        <dbReference type="EMBL" id="MBM5570292.1"/>
    </source>
</evidence>
<dbReference type="InterPro" id="IPR012902">
    <property type="entry name" value="N_methyl_site"/>
</dbReference>
<evidence type="ECO:0000256" key="2">
    <source>
        <dbReference type="SAM" id="Phobius"/>
    </source>
</evidence>
<dbReference type="Pfam" id="PF02839">
    <property type="entry name" value="CBM_5_12"/>
    <property type="match status" value="1"/>
</dbReference>
<keyword evidence="2" id="KW-0812">Transmembrane</keyword>
<dbReference type="SMART" id="SM00495">
    <property type="entry name" value="ChtBD3"/>
    <property type="match status" value="1"/>
</dbReference>
<dbReference type="Proteomes" id="UP001195660">
    <property type="component" value="Unassembled WGS sequence"/>
</dbReference>
<accession>A0ABS2C8C4</accession>
<dbReference type="InterPro" id="IPR003610">
    <property type="entry name" value="CBM5/12"/>
</dbReference>
<keyword evidence="5" id="KW-1185">Reference proteome</keyword>
<dbReference type="Pfam" id="PF07963">
    <property type="entry name" value="N_methyl"/>
    <property type="match status" value="1"/>
</dbReference>
<dbReference type="EMBL" id="WOFE01000001">
    <property type="protein sequence ID" value="MBM5570292.1"/>
    <property type="molecule type" value="Genomic_DNA"/>
</dbReference>
<protein>
    <submittedName>
        <fullName evidence="4">Prepilin-type N-terminal cleavage/methylation domain-containing protein</fullName>
    </submittedName>
</protein>
<evidence type="ECO:0000313" key="5">
    <source>
        <dbReference type="Proteomes" id="UP001195660"/>
    </source>
</evidence>
<dbReference type="NCBIfam" id="TIGR02532">
    <property type="entry name" value="IV_pilin_GFxxxE"/>
    <property type="match status" value="1"/>
</dbReference>
<keyword evidence="2" id="KW-0472">Membrane</keyword>
<name>A0ABS2C8C4_9NEIS</name>
<keyword evidence="2" id="KW-1133">Transmembrane helix</keyword>
<evidence type="ECO:0000256" key="1">
    <source>
        <dbReference type="ARBA" id="ARBA00022801"/>
    </source>
</evidence>
<proteinExistence type="predicted"/>
<dbReference type="Gene3D" id="2.10.10.20">
    <property type="entry name" value="Carbohydrate-binding module superfamily 5/12"/>
    <property type="match status" value="1"/>
</dbReference>
<feature type="transmembrane region" description="Helical" evidence="2">
    <location>
        <begin position="35"/>
        <end position="55"/>
    </location>
</feature>
<keyword evidence="1" id="KW-0378">Hydrolase</keyword>
<organism evidence="4 5">
    <name type="scientific">Deefgea chitinilytica</name>
    <dbReference type="NCBI Taxonomy" id="570276"/>
    <lineage>
        <taxon>Bacteria</taxon>
        <taxon>Pseudomonadati</taxon>
        <taxon>Pseudomonadota</taxon>
        <taxon>Betaproteobacteria</taxon>
        <taxon>Neisseriales</taxon>
        <taxon>Chitinibacteraceae</taxon>
        <taxon>Deefgea</taxon>
    </lineage>
</organism>
<feature type="domain" description="Chitin-binding type-3" evidence="3">
    <location>
        <begin position="195"/>
        <end position="245"/>
    </location>
</feature>
<comment type="caution">
    <text evidence="4">The sequence shown here is derived from an EMBL/GenBank/DDBJ whole genome shotgun (WGS) entry which is preliminary data.</text>
</comment>
<sequence>MFTIQPNSATQFPQAARHHNLKQDYGVTSKFKNNGFSLIEVLITVIILAGAGIALTKFQAIQMQGTSDARNRNEALALAQGLLDDYRKDFQTGNIADKAATDVTGKSATFSVSGEVTDLSIVTGETIPGPTPVAAPFPKQVVANVSWANAQGQSQEVVLSTILRYNAQSFAVPVAATPTPTAGPTATPTPTPAPVAAWSSSTSYSKDDQVSFNGHTYKCVNPTGCKPPADPNWTPAVVWNDWSKQ</sequence>